<dbReference type="InterPro" id="IPR012135">
    <property type="entry name" value="Dihydroorotate_DH_1_2"/>
</dbReference>
<dbReference type="Gene3D" id="3.20.20.70">
    <property type="entry name" value="Aldolase class I"/>
    <property type="match status" value="1"/>
</dbReference>
<dbReference type="Proteomes" id="UP000676996">
    <property type="component" value="Unassembled WGS sequence"/>
</dbReference>
<dbReference type="NCBIfam" id="NF003645">
    <property type="entry name" value="PRK05286.1-2"/>
    <property type="match status" value="1"/>
</dbReference>
<organism evidence="13 14">
    <name type="scientific">Stakelama marina</name>
    <dbReference type="NCBI Taxonomy" id="2826939"/>
    <lineage>
        <taxon>Bacteria</taxon>
        <taxon>Pseudomonadati</taxon>
        <taxon>Pseudomonadota</taxon>
        <taxon>Alphaproteobacteria</taxon>
        <taxon>Sphingomonadales</taxon>
        <taxon>Sphingomonadaceae</taxon>
        <taxon>Stakelama</taxon>
    </lineage>
</organism>
<comment type="cofactor">
    <cofactor evidence="11">
        <name>FMN</name>
        <dbReference type="ChEBI" id="CHEBI:58210"/>
    </cofactor>
    <text evidence="11">Binds 1 FMN per subunit.</text>
</comment>
<accession>A0A8T4IDF5</accession>
<keyword evidence="8 11" id="KW-0560">Oxidoreductase</keyword>
<keyword evidence="7 11" id="KW-0665">Pyrimidine biosynthesis</keyword>
<feature type="binding site" evidence="11">
    <location>
        <begin position="61"/>
        <end position="65"/>
    </location>
    <ligand>
        <name>FMN</name>
        <dbReference type="ChEBI" id="CHEBI:58210"/>
    </ligand>
</feature>
<dbReference type="AlphaFoldDB" id="A0A8T4IDF5"/>
<dbReference type="GO" id="GO:0005886">
    <property type="term" value="C:plasma membrane"/>
    <property type="evidence" value="ECO:0007669"/>
    <property type="project" value="UniProtKB-SubCell"/>
</dbReference>
<reference evidence="13" key="1">
    <citation type="submission" date="2021-04" db="EMBL/GenBank/DDBJ databases">
        <title>Ouciella asimina sp. nov., isolated from the surface seawater in the hydrothermal field of Okinawa Trough.</title>
        <authorList>
            <person name="Shuang W."/>
        </authorList>
    </citation>
    <scope>NUCLEOTIDE SEQUENCE</scope>
    <source>
        <strain evidence="13">LXI357</strain>
    </source>
</reference>
<evidence type="ECO:0000259" key="12">
    <source>
        <dbReference type="Pfam" id="PF01180"/>
    </source>
</evidence>
<evidence type="ECO:0000256" key="9">
    <source>
        <dbReference type="ARBA" id="ARBA00023136"/>
    </source>
</evidence>
<keyword evidence="5 11" id="KW-0285">Flavoprotein</keyword>
<evidence type="ECO:0000256" key="6">
    <source>
        <dbReference type="ARBA" id="ARBA00022643"/>
    </source>
</evidence>
<comment type="catalytic activity">
    <reaction evidence="10 11">
        <text>(S)-dihydroorotate + a quinone = orotate + a quinol</text>
        <dbReference type="Rhea" id="RHEA:30187"/>
        <dbReference type="ChEBI" id="CHEBI:24646"/>
        <dbReference type="ChEBI" id="CHEBI:30839"/>
        <dbReference type="ChEBI" id="CHEBI:30864"/>
        <dbReference type="ChEBI" id="CHEBI:132124"/>
        <dbReference type="EC" id="1.3.5.2"/>
    </reaction>
</comment>
<dbReference type="RefSeq" id="WP_284053882.1">
    <property type="nucleotide sequence ID" value="NZ_JAGRQC010000002.1"/>
</dbReference>
<evidence type="ECO:0000313" key="14">
    <source>
        <dbReference type="Proteomes" id="UP000676996"/>
    </source>
</evidence>
<evidence type="ECO:0000256" key="10">
    <source>
        <dbReference type="ARBA" id="ARBA00048639"/>
    </source>
</evidence>
<dbReference type="GO" id="GO:0044205">
    <property type="term" value="P:'de novo' UMP biosynthetic process"/>
    <property type="evidence" value="ECO:0007669"/>
    <property type="project" value="UniProtKB-UniRule"/>
</dbReference>
<keyword evidence="11" id="KW-1003">Cell membrane</keyword>
<evidence type="ECO:0000256" key="11">
    <source>
        <dbReference type="HAMAP-Rule" id="MF_00225"/>
    </source>
</evidence>
<keyword evidence="14" id="KW-1185">Reference proteome</keyword>
<dbReference type="SUPFAM" id="SSF51395">
    <property type="entry name" value="FMN-linked oxidoreductases"/>
    <property type="match status" value="1"/>
</dbReference>
<dbReference type="InterPro" id="IPR050074">
    <property type="entry name" value="DHO_dehydrogenase"/>
</dbReference>
<comment type="pathway">
    <text evidence="3 11">Pyrimidine metabolism; UMP biosynthesis via de novo pathway; orotate from (S)-dihydroorotate (quinone route): step 1/1.</text>
</comment>
<keyword evidence="6 11" id="KW-0288">FMN</keyword>
<feature type="binding site" evidence="11">
    <location>
        <position position="174"/>
    </location>
    <ligand>
        <name>substrate</name>
    </ligand>
</feature>
<evidence type="ECO:0000256" key="7">
    <source>
        <dbReference type="ARBA" id="ARBA00022975"/>
    </source>
</evidence>
<evidence type="ECO:0000256" key="5">
    <source>
        <dbReference type="ARBA" id="ARBA00022630"/>
    </source>
</evidence>
<keyword evidence="9 11" id="KW-0472">Membrane</keyword>
<feature type="binding site" evidence="11">
    <location>
        <begin position="311"/>
        <end position="312"/>
    </location>
    <ligand>
        <name>FMN</name>
        <dbReference type="ChEBI" id="CHEBI:58210"/>
    </ligand>
</feature>
<evidence type="ECO:0000256" key="1">
    <source>
        <dbReference type="ARBA" id="ARBA00003125"/>
    </source>
</evidence>
<dbReference type="GO" id="GO:0006207">
    <property type="term" value="P:'de novo' pyrimidine nucleobase biosynthetic process"/>
    <property type="evidence" value="ECO:0007669"/>
    <property type="project" value="UniProtKB-UniRule"/>
</dbReference>
<feature type="binding site" evidence="11">
    <location>
        <position position="85"/>
    </location>
    <ligand>
        <name>FMN</name>
        <dbReference type="ChEBI" id="CHEBI:58210"/>
    </ligand>
</feature>
<feature type="binding site" evidence="11">
    <location>
        <position position="290"/>
    </location>
    <ligand>
        <name>FMN</name>
        <dbReference type="ChEBI" id="CHEBI:58210"/>
    </ligand>
</feature>
<feature type="binding site" evidence="11">
    <location>
        <position position="169"/>
    </location>
    <ligand>
        <name>substrate</name>
    </ligand>
</feature>
<feature type="binding site" evidence="11">
    <location>
        <position position="138"/>
    </location>
    <ligand>
        <name>FMN</name>
        <dbReference type="ChEBI" id="CHEBI:58210"/>
    </ligand>
</feature>
<feature type="active site" description="Nucleophile" evidence="11">
    <location>
        <position position="172"/>
    </location>
</feature>
<dbReference type="InterPro" id="IPR013785">
    <property type="entry name" value="Aldolase_TIM"/>
</dbReference>
<dbReference type="PANTHER" id="PTHR48109:SF4">
    <property type="entry name" value="DIHYDROOROTATE DEHYDROGENASE (QUINONE), MITOCHONDRIAL"/>
    <property type="match status" value="1"/>
</dbReference>
<dbReference type="InterPro" id="IPR001295">
    <property type="entry name" value="Dihydroorotate_DH_CS"/>
</dbReference>
<evidence type="ECO:0000256" key="3">
    <source>
        <dbReference type="ARBA" id="ARBA00005161"/>
    </source>
</evidence>
<feature type="binding site" evidence="11">
    <location>
        <position position="169"/>
    </location>
    <ligand>
        <name>FMN</name>
        <dbReference type="ChEBI" id="CHEBI:58210"/>
    </ligand>
</feature>
<evidence type="ECO:0000313" key="13">
    <source>
        <dbReference type="EMBL" id="MBR0552610.1"/>
    </source>
</evidence>
<dbReference type="InterPro" id="IPR005719">
    <property type="entry name" value="Dihydroorotate_DH_2"/>
</dbReference>
<dbReference type="NCBIfam" id="TIGR01036">
    <property type="entry name" value="pyrD_sub2"/>
    <property type="match status" value="1"/>
</dbReference>
<name>A0A8T4IDF5_9SPHN</name>
<feature type="binding site" evidence="11">
    <location>
        <begin position="110"/>
        <end position="114"/>
    </location>
    <ligand>
        <name>substrate</name>
    </ligand>
</feature>
<feature type="domain" description="Dihydroorotate dehydrogenase catalytic" evidence="12">
    <location>
        <begin position="45"/>
        <end position="330"/>
    </location>
</feature>
<dbReference type="Pfam" id="PF01180">
    <property type="entry name" value="DHO_dh"/>
    <property type="match status" value="1"/>
</dbReference>
<gene>
    <name evidence="11" type="primary">pyrD</name>
    <name evidence="13" type="ORF">J7S20_08845</name>
</gene>
<comment type="subunit">
    <text evidence="11">Monomer.</text>
</comment>
<feature type="binding site" evidence="11">
    <location>
        <position position="210"/>
    </location>
    <ligand>
        <name>FMN</name>
        <dbReference type="ChEBI" id="CHEBI:58210"/>
    </ligand>
</feature>
<dbReference type="EC" id="1.3.5.2" evidence="11"/>
<evidence type="ECO:0000256" key="4">
    <source>
        <dbReference type="ARBA" id="ARBA00005359"/>
    </source>
</evidence>
<dbReference type="PROSITE" id="PS00911">
    <property type="entry name" value="DHODEHASE_1"/>
    <property type="match status" value="1"/>
</dbReference>
<comment type="function">
    <text evidence="1 11">Catalyzes the conversion of dihydroorotate to orotate with quinone as electron acceptor.</text>
</comment>
<dbReference type="NCBIfam" id="NF003652">
    <property type="entry name" value="PRK05286.2-5"/>
    <property type="match status" value="1"/>
</dbReference>
<dbReference type="PROSITE" id="PS00912">
    <property type="entry name" value="DHODEHASE_2"/>
    <property type="match status" value="1"/>
</dbReference>
<protein>
    <recommendedName>
        <fullName evidence="11">Dihydroorotate dehydrogenase (quinone)</fullName>
        <ecNumber evidence="11">1.3.5.2</ecNumber>
    </recommendedName>
    <alternativeName>
        <fullName evidence="11">DHOdehase</fullName>
        <shortName evidence="11">DHOD</shortName>
        <shortName evidence="11">DHODase</shortName>
    </alternativeName>
    <alternativeName>
        <fullName evidence="11">Dihydroorotate oxidase</fullName>
    </alternativeName>
</protein>
<dbReference type="InterPro" id="IPR005720">
    <property type="entry name" value="Dihydroorotate_DH_cat"/>
</dbReference>
<comment type="caution">
    <text evidence="13">The sequence shown here is derived from an EMBL/GenBank/DDBJ whole genome shotgun (WGS) entry which is preliminary data.</text>
</comment>
<feature type="binding site" evidence="11">
    <location>
        <begin position="239"/>
        <end position="240"/>
    </location>
    <ligand>
        <name>substrate</name>
    </ligand>
</feature>
<dbReference type="HAMAP" id="MF_00225">
    <property type="entry name" value="DHO_dh_type2"/>
    <property type="match status" value="1"/>
</dbReference>
<evidence type="ECO:0000256" key="8">
    <source>
        <dbReference type="ARBA" id="ARBA00023002"/>
    </source>
</evidence>
<sequence length="334" mass="34901">MLFPLVRPALFALDPERAHRLTVRALAAWGAVGTPLGSSNSDAMSVEVAGLRFPNRVGLAAGVDKDAEAIDGFLALGFGSVEVGTLTPRPQPGNPAPRLFRLVEDRGVINRMGFNNGGLDAALDRARAAKRRGILGINVGANKDSADRIADYAYGVGKAAAVGDYVTINISSPNTPGLRDLQDPAMLGELLAQCDGARKGEWGRRPLFLKIAPDLDRDQIGAIVRTAIDGGVDALIVSNTTISRPATLKSRYAGESGGLSGAPLRDLARAKLTEVRDAAADALPLISVGGIDSADEAMRRLESGASLVQLYSALVYRGPGLARAMVRGLARAST</sequence>
<feature type="binding site" evidence="11">
    <location>
        <position position="65"/>
    </location>
    <ligand>
        <name>substrate</name>
    </ligand>
</feature>
<feature type="binding site" evidence="11">
    <location>
        <position position="261"/>
    </location>
    <ligand>
        <name>FMN</name>
        <dbReference type="ChEBI" id="CHEBI:58210"/>
    </ligand>
</feature>
<dbReference type="GO" id="GO:0106430">
    <property type="term" value="F:dihydroorotate dehydrogenase (quinone) activity"/>
    <property type="evidence" value="ECO:0007669"/>
    <property type="project" value="UniProtKB-EC"/>
</dbReference>
<dbReference type="CDD" id="cd04738">
    <property type="entry name" value="DHOD_2_like"/>
    <property type="match status" value="1"/>
</dbReference>
<dbReference type="EMBL" id="JAGRQC010000002">
    <property type="protein sequence ID" value="MBR0552610.1"/>
    <property type="molecule type" value="Genomic_DNA"/>
</dbReference>
<dbReference type="GO" id="GO:0005737">
    <property type="term" value="C:cytoplasm"/>
    <property type="evidence" value="ECO:0007669"/>
    <property type="project" value="InterPro"/>
</dbReference>
<dbReference type="PIRSF" id="PIRSF000164">
    <property type="entry name" value="DHO_oxidase"/>
    <property type="match status" value="1"/>
</dbReference>
<proteinExistence type="inferred from homology"/>
<evidence type="ECO:0000256" key="2">
    <source>
        <dbReference type="ARBA" id="ARBA00004370"/>
    </source>
</evidence>
<feature type="binding site" evidence="11">
    <location>
        <position position="238"/>
    </location>
    <ligand>
        <name>FMN</name>
        <dbReference type="ChEBI" id="CHEBI:58210"/>
    </ligand>
</feature>
<dbReference type="PANTHER" id="PTHR48109">
    <property type="entry name" value="DIHYDROOROTATE DEHYDROGENASE (QUINONE), MITOCHONDRIAL-RELATED"/>
    <property type="match status" value="1"/>
</dbReference>
<comment type="similarity">
    <text evidence="4 11">Belongs to the dihydroorotate dehydrogenase family. Type 2 subfamily.</text>
</comment>
<comment type="subcellular location">
    <subcellularLocation>
        <location evidence="11">Cell membrane</location>
        <topology evidence="11">Peripheral membrane protein</topology>
    </subcellularLocation>
    <subcellularLocation>
        <location evidence="2">Membrane</location>
    </subcellularLocation>
</comment>